<evidence type="ECO:0000313" key="2">
    <source>
        <dbReference type="Proteomes" id="UP001150603"/>
    </source>
</evidence>
<keyword evidence="2" id="KW-1185">Reference proteome</keyword>
<accession>A0ACC1JFH6</accession>
<name>A0ACC1JFH6_9FUNG</name>
<evidence type="ECO:0000313" key="1">
    <source>
        <dbReference type="EMBL" id="KAJ1950051.1"/>
    </source>
</evidence>
<reference evidence="1" key="1">
    <citation type="submission" date="2022-07" db="EMBL/GenBank/DDBJ databases">
        <title>Phylogenomic reconstructions and comparative analyses of Kickxellomycotina fungi.</title>
        <authorList>
            <person name="Reynolds N.K."/>
            <person name="Stajich J.E."/>
            <person name="Barry K."/>
            <person name="Grigoriev I.V."/>
            <person name="Crous P."/>
            <person name="Smith M.E."/>
        </authorList>
    </citation>
    <scope>NUCLEOTIDE SEQUENCE</scope>
    <source>
        <strain evidence="1">NRRL 5244</strain>
    </source>
</reference>
<proteinExistence type="predicted"/>
<sequence>MLGGRSLIHTALALTSLSTLVAGLFPDEAGRIDWYRAQIGAPMQLIPHTNATGSTNIYTVTDRNVLASLNSQTGDIVWRQVLGDTEPIQTLKLRGSQLLTHSGFNSSHVRVWDAHSGSLQFDYAKEPLREFQAGSGTAEFLRDGSSVVAVVGDSVVRLDQAKSAPVWQTALNQTGRYTRIVVQDKSAFVLGDARLVKRKQTKRVHVIEVDLESGLVKQQYDVAEGRGLGSSSLVVLESRAYGAYVVWREEKNIVWQVHRLGLPKPLWEPFHAKVVQVELMPPEMLTSTITELDQDPGVVPETPRFVMRYTKDDKQKAVVVEMFRKGDELDMRKFVGFRAEGSAISSHSSNSGSDAPEYSVLAARSLDSLAWRVYRDNKKPTHTGEFKYDTQTYGAVKRTALFYAGAEPRVLVQTQGGLLAAFAPGNSEPIWFRDESLAHANDMAFLELQSPPSSAEKDAKATDPEVVPSAMARFVLRWIQTFTALIDWTTSGFGLFASSSESIVLPPASVAEAIAPAAPLVQGDHFGFRKLSVFGTSTGVVAAINTQSGARSWTFFVTDDVGAPVNVEKVFVTRRTQPLATASPLVTAVGRSAAGKTVVVTLDALTGLPVDNAAQRTLSIKHTKVLALPYTDPTSDQRLIGLVVDGDKPAMHLWPATETAAKEFCASDKPFYFDLGDSAGSTQLRGYYAKCDSGETPSAVIKGVAQFAFDLPAGESLIKAVGYDGKERTALMGRVLGDRSVLYKYLNPHLLTLATQRTGGIGIYFIDRVSGRLLHSAVHDQGQVSASKPFLALQTESRVIYQFWQDGIPDSRSSASNNSNNKRARIAKGYVTVVAELFESDKPDTRGTSKEFSSFDVLMPHVISTAFTAPEPASALGVTGTTSHITTRDVLFGLQSSKLLSLPDQVFDPRRPKKAPTKDEEAEGLMSYGPLLPMDPKRVLSYSHSVAGIRTIRSAPTHLESTSLVAAYGLDLFFTRTSPSGTFDQLSPSFSKINLVVTTLALTIGCVVGGPLVRRKATKQAWA</sequence>
<dbReference type="Proteomes" id="UP001150603">
    <property type="component" value="Unassembled WGS sequence"/>
</dbReference>
<protein>
    <submittedName>
        <fullName evidence="1">Uncharacterized protein</fullName>
    </submittedName>
</protein>
<gene>
    <name evidence="1" type="ORF">FBU59_000859</name>
</gene>
<dbReference type="EMBL" id="JANBPW010000297">
    <property type="protein sequence ID" value="KAJ1950051.1"/>
    <property type="molecule type" value="Genomic_DNA"/>
</dbReference>
<comment type="caution">
    <text evidence="1">The sequence shown here is derived from an EMBL/GenBank/DDBJ whole genome shotgun (WGS) entry which is preliminary data.</text>
</comment>
<organism evidence="1 2">
    <name type="scientific">Linderina macrospora</name>
    <dbReference type="NCBI Taxonomy" id="4868"/>
    <lineage>
        <taxon>Eukaryota</taxon>
        <taxon>Fungi</taxon>
        <taxon>Fungi incertae sedis</taxon>
        <taxon>Zoopagomycota</taxon>
        <taxon>Kickxellomycotina</taxon>
        <taxon>Kickxellomycetes</taxon>
        <taxon>Kickxellales</taxon>
        <taxon>Kickxellaceae</taxon>
        <taxon>Linderina</taxon>
    </lineage>
</organism>